<reference evidence="2" key="1">
    <citation type="journal article" date="2019" name="Int. J. Syst. Evol. Microbiol.">
        <title>The Global Catalogue of Microorganisms (GCM) 10K type strain sequencing project: providing services to taxonomists for standard genome sequencing and annotation.</title>
        <authorList>
            <consortium name="The Broad Institute Genomics Platform"/>
            <consortium name="The Broad Institute Genome Sequencing Center for Infectious Disease"/>
            <person name="Wu L."/>
            <person name="Ma J."/>
        </authorList>
    </citation>
    <scope>NUCLEOTIDE SEQUENCE [LARGE SCALE GENOMIC DNA]</scope>
    <source>
        <strain evidence="2">CCUG 53915</strain>
    </source>
</reference>
<name>A0ABW3U0V0_9BACL</name>
<organism evidence="1 2">
    <name type="scientific">Sporosarcina contaminans</name>
    <dbReference type="NCBI Taxonomy" id="633403"/>
    <lineage>
        <taxon>Bacteria</taxon>
        <taxon>Bacillati</taxon>
        <taxon>Bacillota</taxon>
        <taxon>Bacilli</taxon>
        <taxon>Bacillales</taxon>
        <taxon>Caryophanaceae</taxon>
        <taxon>Sporosarcina</taxon>
    </lineage>
</organism>
<evidence type="ECO:0000313" key="1">
    <source>
        <dbReference type="EMBL" id="MFD1206660.1"/>
    </source>
</evidence>
<keyword evidence="2" id="KW-1185">Reference proteome</keyword>
<gene>
    <name evidence="1" type="ORF">ACFQ38_16305</name>
</gene>
<evidence type="ECO:0000313" key="2">
    <source>
        <dbReference type="Proteomes" id="UP001597231"/>
    </source>
</evidence>
<dbReference type="EMBL" id="JBHTLT010000127">
    <property type="protein sequence ID" value="MFD1206660.1"/>
    <property type="molecule type" value="Genomic_DNA"/>
</dbReference>
<protein>
    <submittedName>
        <fullName evidence="1">Uncharacterized protein</fullName>
    </submittedName>
</protein>
<dbReference type="RefSeq" id="WP_381482254.1">
    <property type="nucleotide sequence ID" value="NZ_JBHTLT010000127.1"/>
</dbReference>
<dbReference type="Proteomes" id="UP001597231">
    <property type="component" value="Unassembled WGS sequence"/>
</dbReference>
<comment type="caution">
    <text evidence="1">The sequence shown here is derived from an EMBL/GenBank/DDBJ whole genome shotgun (WGS) entry which is preliminary data.</text>
</comment>
<accession>A0ABW3U0V0</accession>
<sequence length="61" mass="7693">MEVRRVFNCLFENEDEKELVHVFYKDMDGYIVYEECMDPLQTKRKLTVTQFYERYTRVWEQ</sequence>
<proteinExistence type="predicted"/>